<dbReference type="NCBIfam" id="NF006506">
    <property type="entry name" value="PRK08942.1"/>
    <property type="match status" value="1"/>
</dbReference>
<evidence type="ECO:0000256" key="4">
    <source>
        <dbReference type="ARBA" id="ARBA00004496"/>
    </source>
</evidence>
<feature type="binding site" evidence="17">
    <location>
        <position position="10"/>
    </location>
    <ligand>
        <name>Mg(2+)</name>
        <dbReference type="ChEBI" id="CHEBI:18420"/>
    </ligand>
</feature>
<dbReference type="RefSeq" id="WP_004868623.1">
    <property type="nucleotide sequence ID" value="NZ_CP005986.1"/>
</dbReference>
<evidence type="ECO:0000256" key="17">
    <source>
        <dbReference type="PIRSR" id="PIRSR004682-4"/>
    </source>
</evidence>
<dbReference type="HOGENOM" id="CLU_085077_2_0_6"/>
<keyword evidence="10 17" id="KW-0862">Zinc</keyword>
<dbReference type="AlphaFoldDB" id="A0A060A1S6"/>
<comment type="subunit">
    <text evidence="6">Monomer.</text>
</comment>
<evidence type="ECO:0000256" key="3">
    <source>
        <dbReference type="ARBA" id="ARBA00001947"/>
    </source>
</evidence>
<gene>
    <name evidence="18" type="ORF">Acaty_c2233</name>
</gene>
<feature type="site" description="Stabilizes the phosphoryl group" evidence="16">
    <location>
        <position position="51"/>
    </location>
</feature>
<comment type="catalytic activity">
    <reaction evidence="1">
        <text>D-glycero-beta-D-manno-heptose 1,7-bisphosphate + H2O = D-glycero-beta-D-manno-heptose 1-phosphate + phosphate</text>
        <dbReference type="Rhea" id="RHEA:28518"/>
        <dbReference type="ChEBI" id="CHEBI:15377"/>
        <dbReference type="ChEBI" id="CHEBI:43474"/>
        <dbReference type="ChEBI" id="CHEBI:60208"/>
        <dbReference type="ChEBI" id="CHEBI:61593"/>
        <dbReference type="EC" id="3.1.3.82"/>
    </reaction>
</comment>
<dbReference type="SUPFAM" id="SSF56784">
    <property type="entry name" value="HAD-like"/>
    <property type="match status" value="1"/>
</dbReference>
<organism evidence="18 19">
    <name type="scientific">Acidithiobacillus caldus (strain ATCC 51756 / DSM 8584 / KU)</name>
    <dbReference type="NCBI Taxonomy" id="637389"/>
    <lineage>
        <taxon>Bacteria</taxon>
        <taxon>Pseudomonadati</taxon>
        <taxon>Pseudomonadota</taxon>
        <taxon>Acidithiobacillia</taxon>
        <taxon>Acidithiobacillales</taxon>
        <taxon>Acidithiobacillaceae</taxon>
        <taxon>Acidithiobacillus</taxon>
    </lineage>
</organism>
<name>A0A060A1S6_ACICK</name>
<dbReference type="EC" id="3.1.3.-" evidence="14"/>
<keyword evidence="12 14" id="KW-0119">Carbohydrate metabolism</keyword>
<accession>A0A060A1S6</accession>
<feature type="active site" description="Proton donor" evidence="15">
    <location>
        <position position="10"/>
    </location>
</feature>
<evidence type="ECO:0000313" key="18">
    <source>
        <dbReference type="EMBL" id="AIA56087.1"/>
    </source>
</evidence>
<evidence type="ECO:0000256" key="16">
    <source>
        <dbReference type="PIRSR" id="PIRSR004682-3"/>
    </source>
</evidence>
<dbReference type="InterPro" id="IPR023214">
    <property type="entry name" value="HAD_sf"/>
</dbReference>
<dbReference type="eggNOG" id="COG0241">
    <property type="taxonomic scope" value="Bacteria"/>
</dbReference>
<dbReference type="InterPro" id="IPR006549">
    <property type="entry name" value="HAD-SF_hydro_IIIA"/>
</dbReference>
<keyword evidence="8 17" id="KW-0479">Metal-binding</keyword>
<evidence type="ECO:0000313" key="19">
    <source>
        <dbReference type="Proteomes" id="UP000005522"/>
    </source>
</evidence>
<sequence>MSQLIVLDRDGVINEDSDAYIKSPAEWRPIPGSLEAIARLKRAGYLVAVASNQSGIGRRLFDIRALNAIHARMRRELAAVGGRIDAIFYCPHHPEAGCSCRKPLPGLFLEIAERFQISLSQVPAVGDSLRDLHAARAAGARPLLVLTGKGQGARSEAEAMGVPVYANLAEAVESILGH</sequence>
<feature type="site" description="Contributes to substrate recognition" evidence="16">
    <location>
        <position position="101"/>
    </location>
</feature>
<evidence type="ECO:0000256" key="10">
    <source>
        <dbReference type="ARBA" id="ARBA00022833"/>
    </source>
</evidence>
<dbReference type="KEGG" id="acz:Acaty_c2233"/>
<evidence type="ECO:0000256" key="13">
    <source>
        <dbReference type="ARBA" id="ARBA00061616"/>
    </source>
</evidence>
<dbReference type="GO" id="GO:0005737">
    <property type="term" value="C:cytoplasm"/>
    <property type="evidence" value="ECO:0007669"/>
    <property type="project" value="UniProtKB-SubCell"/>
</dbReference>
<evidence type="ECO:0000256" key="6">
    <source>
        <dbReference type="ARBA" id="ARBA00011245"/>
    </source>
</evidence>
<comment type="pathway">
    <text evidence="5">Nucleotide-sugar biosynthesis; ADP-L-glycero-beta-D-manno-heptose biosynthesis; ADP-L-glycero-beta-D-manno-heptose from D-glycero-beta-D-manno-heptose 7-phosphate: step 2/4.</text>
</comment>
<dbReference type="Proteomes" id="UP000005522">
    <property type="component" value="Chromosome"/>
</dbReference>
<dbReference type="NCBIfam" id="TIGR01656">
    <property type="entry name" value="Histidinol-ppas"/>
    <property type="match status" value="1"/>
</dbReference>
<evidence type="ECO:0000256" key="1">
    <source>
        <dbReference type="ARBA" id="ARBA00001226"/>
    </source>
</evidence>
<keyword evidence="9 14" id="KW-0378">Hydrolase</keyword>
<feature type="binding site" evidence="17">
    <location>
        <position position="100"/>
    </location>
    <ligand>
        <name>Zn(2+)</name>
        <dbReference type="ChEBI" id="CHEBI:29105"/>
    </ligand>
</feature>
<evidence type="ECO:0000256" key="5">
    <source>
        <dbReference type="ARBA" id="ARBA00004708"/>
    </source>
</evidence>
<evidence type="ECO:0000256" key="14">
    <source>
        <dbReference type="PIRNR" id="PIRNR004682"/>
    </source>
</evidence>
<reference evidence="18 19" key="1">
    <citation type="journal article" date="2009" name="J. Bacteriol.">
        <title>Draft genome sequence of the extremely acidophilic bacterium Acidithiobacillus caldus ATCC 51756 reveals metabolic versatility in the genus Acidithiobacillus.</title>
        <authorList>
            <person name="Valdes J."/>
            <person name="Quatrini R."/>
            <person name="Hallberg K."/>
            <person name="Dopson M."/>
            <person name="Valenzuela P.D."/>
            <person name="Holmes D.S."/>
        </authorList>
    </citation>
    <scope>NUCLEOTIDE SEQUENCE [LARGE SCALE GENOMIC DNA]</scope>
    <source>
        <strain evidence="19">ATCC 51756 / DSM 8584 / KU</strain>
    </source>
</reference>
<evidence type="ECO:0000256" key="15">
    <source>
        <dbReference type="PIRSR" id="PIRSR004682-1"/>
    </source>
</evidence>
<dbReference type="GO" id="GO:0046872">
    <property type="term" value="F:metal ion binding"/>
    <property type="evidence" value="ECO:0007669"/>
    <property type="project" value="UniProtKB-KW"/>
</dbReference>
<dbReference type="Pfam" id="PF13242">
    <property type="entry name" value="Hydrolase_like"/>
    <property type="match status" value="1"/>
</dbReference>
<evidence type="ECO:0000256" key="2">
    <source>
        <dbReference type="ARBA" id="ARBA00001946"/>
    </source>
</evidence>
<keyword evidence="7 14" id="KW-0963">Cytoplasm</keyword>
<evidence type="ECO:0000256" key="11">
    <source>
        <dbReference type="ARBA" id="ARBA00022842"/>
    </source>
</evidence>
<dbReference type="GeneID" id="92932301"/>
<evidence type="ECO:0000256" key="8">
    <source>
        <dbReference type="ARBA" id="ARBA00022723"/>
    </source>
</evidence>
<protein>
    <recommendedName>
        <fullName evidence="14">D,D-heptose 1,7-bisphosphate phosphatase</fullName>
        <ecNumber evidence="14">3.1.3.-</ecNumber>
    </recommendedName>
</protein>
<feature type="active site" description="Nucleophile" evidence="15">
    <location>
        <position position="8"/>
    </location>
</feature>
<feature type="binding site" evidence="17">
    <location>
        <position position="90"/>
    </location>
    <ligand>
        <name>Zn(2+)</name>
        <dbReference type="ChEBI" id="CHEBI:29105"/>
    </ligand>
</feature>
<feature type="binding site" evidence="17">
    <location>
        <position position="92"/>
    </location>
    <ligand>
        <name>Zn(2+)</name>
        <dbReference type="ChEBI" id="CHEBI:29105"/>
    </ligand>
</feature>
<dbReference type="NCBIfam" id="TIGR01662">
    <property type="entry name" value="HAD-SF-IIIA"/>
    <property type="match status" value="1"/>
</dbReference>
<dbReference type="Gene3D" id="3.40.50.1000">
    <property type="entry name" value="HAD superfamily/HAD-like"/>
    <property type="match status" value="1"/>
</dbReference>
<feature type="site" description="Stabilizes the phosphoryl group" evidence="16">
    <location>
        <position position="102"/>
    </location>
</feature>
<comment type="cofactor">
    <cofactor evidence="2 17">
        <name>Mg(2+)</name>
        <dbReference type="ChEBI" id="CHEBI:18420"/>
    </cofactor>
</comment>
<feature type="binding site" evidence="17">
    <location>
        <position position="98"/>
    </location>
    <ligand>
        <name>Zn(2+)</name>
        <dbReference type="ChEBI" id="CHEBI:29105"/>
    </ligand>
</feature>
<dbReference type="GO" id="GO:0034200">
    <property type="term" value="F:D-glycero-beta-D-manno-heptose 1,7-bisphosphate 7-phosphatase activity"/>
    <property type="evidence" value="ECO:0007669"/>
    <property type="project" value="UniProtKB-EC"/>
</dbReference>
<dbReference type="GO" id="GO:0005975">
    <property type="term" value="P:carbohydrate metabolic process"/>
    <property type="evidence" value="ECO:0007669"/>
    <property type="project" value="InterPro"/>
</dbReference>
<feature type="binding site" evidence="17">
    <location>
        <position position="127"/>
    </location>
    <ligand>
        <name>Mg(2+)</name>
        <dbReference type="ChEBI" id="CHEBI:18420"/>
    </ligand>
</feature>
<keyword evidence="11 17" id="KW-0460">Magnesium</keyword>
<comment type="subcellular location">
    <subcellularLocation>
        <location evidence="4 14">Cytoplasm</location>
    </subcellularLocation>
</comment>
<dbReference type="CDD" id="cd07503">
    <property type="entry name" value="HAD_HisB-N"/>
    <property type="match status" value="1"/>
</dbReference>
<dbReference type="PIRSF" id="PIRSF004682">
    <property type="entry name" value="GmhB"/>
    <property type="match status" value="1"/>
</dbReference>
<comment type="cofactor">
    <cofactor evidence="3 17">
        <name>Zn(2+)</name>
        <dbReference type="ChEBI" id="CHEBI:29105"/>
    </cofactor>
</comment>
<proteinExistence type="inferred from homology"/>
<evidence type="ECO:0000256" key="7">
    <source>
        <dbReference type="ARBA" id="ARBA00022490"/>
    </source>
</evidence>
<dbReference type="PANTHER" id="PTHR42891">
    <property type="entry name" value="D-GLYCERO-BETA-D-MANNO-HEPTOSE-1,7-BISPHOSPHATE 7-PHOSPHATASE"/>
    <property type="match status" value="1"/>
</dbReference>
<dbReference type="InterPro" id="IPR006543">
    <property type="entry name" value="Histidinol-phos"/>
</dbReference>
<dbReference type="FunFam" id="3.40.50.1000:FF:000168">
    <property type="entry name" value="D,D-heptose 1,7-bisphosphate phosphatase"/>
    <property type="match status" value="1"/>
</dbReference>
<dbReference type="PANTHER" id="PTHR42891:SF1">
    <property type="entry name" value="D-GLYCERO-BETA-D-MANNO-HEPTOSE-1,7-BISPHOSPHATE 7-PHOSPHATASE"/>
    <property type="match status" value="1"/>
</dbReference>
<evidence type="ECO:0000256" key="12">
    <source>
        <dbReference type="ARBA" id="ARBA00023277"/>
    </source>
</evidence>
<comment type="similarity">
    <text evidence="13 14">Belongs to the gmhB family.</text>
</comment>
<dbReference type="InterPro" id="IPR004446">
    <property type="entry name" value="Heptose_bisP_phosphatase"/>
</dbReference>
<dbReference type="EMBL" id="CP005986">
    <property type="protein sequence ID" value="AIA56087.1"/>
    <property type="molecule type" value="Genomic_DNA"/>
</dbReference>
<evidence type="ECO:0000256" key="9">
    <source>
        <dbReference type="ARBA" id="ARBA00022801"/>
    </source>
</evidence>
<dbReference type="InterPro" id="IPR036412">
    <property type="entry name" value="HAD-like_sf"/>
</dbReference>
<feature type="binding site" evidence="17">
    <location>
        <position position="8"/>
    </location>
    <ligand>
        <name>Mg(2+)</name>
        <dbReference type="ChEBI" id="CHEBI:18420"/>
    </ligand>
</feature>